<evidence type="ECO:0000313" key="2">
    <source>
        <dbReference type="Proteomes" id="UP000198415"/>
    </source>
</evidence>
<gene>
    <name evidence="1" type="ORF">SAMN06264365_1409</name>
</gene>
<protein>
    <submittedName>
        <fullName evidence="1">Uncharacterized protein</fullName>
    </submittedName>
</protein>
<reference evidence="1 2" key="1">
    <citation type="submission" date="2017-06" db="EMBL/GenBank/DDBJ databases">
        <authorList>
            <person name="Kim H.J."/>
            <person name="Triplett B.A."/>
        </authorList>
    </citation>
    <scope>NUCLEOTIDE SEQUENCE [LARGE SCALE GENOMIC DNA]</scope>
    <source>
        <strain evidence="1 2">DSM 43151</strain>
    </source>
</reference>
<sequence length="192" mass="20131">MRLQPSIGGGLLLVQASTCHAGLLGADPGRSTALGLSGDLGARNDRADTLRVGLAYLNMANAVKQVAGDAATDTLQAAHGKRVTVSLLRKVTRADVTEDNADLGVKMIKTKSVSRGIRVYATNPWTHRTAAYTLKASGKKVTHRPEVTEKVLSGMGDRVIGPRGQRIAHAAGVARVGNCGEGVATDRGVYHR</sequence>
<dbReference type="Proteomes" id="UP000198415">
    <property type="component" value="Unassembled WGS sequence"/>
</dbReference>
<dbReference type="EMBL" id="FZNR01000040">
    <property type="protein sequence ID" value="SNT10839.1"/>
    <property type="molecule type" value="Genomic_DNA"/>
</dbReference>
<evidence type="ECO:0000313" key="1">
    <source>
        <dbReference type="EMBL" id="SNT10839.1"/>
    </source>
</evidence>
<proteinExistence type="predicted"/>
<dbReference type="RefSeq" id="WP_089299156.1">
    <property type="nucleotide sequence ID" value="NZ_BOMU01000134.1"/>
</dbReference>
<dbReference type="AlphaFoldDB" id="A0A239JYY4"/>
<name>A0A239JYY4_9ACTN</name>
<keyword evidence="2" id="KW-1185">Reference proteome</keyword>
<organism evidence="1 2">
    <name type="scientific">Actinoplanes regularis</name>
    <dbReference type="NCBI Taxonomy" id="52697"/>
    <lineage>
        <taxon>Bacteria</taxon>
        <taxon>Bacillati</taxon>
        <taxon>Actinomycetota</taxon>
        <taxon>Actinomycetes</taxon>
        <taxon>Micromonosporales</taxon>
        <taxon>Micromonosporaceae</taxon>
        <taxon>Actinoplanes</taxon>
    </lineage>
</organism>
<accession>A0A239JYY4</accession>